<dbReference type="EMBL" id="CASHTH010001991">
    <property type="protein sequence ID" value="CAI8023074.1"/>
    <property type="molecule type" value="Genomic_DNA"/>
</dbReference>
<feature type="region of interest" description="Disordered" evidence="2">
    <location>
        <begin position="106"/>
        <end position="140"/>
    </location>
</feature>
<evidence type="ECO:0000313" key="4">
    <source>
        <dbReference type="EMBL" id="CAI8023074.1"/>
    </source>
</evidence>
<accession>A0AA35S511</accession>
<keyword evidence="1" id="KW-0238">DNA-binding</keyword>
<dbReference type="Pfam" id="PF07282">
    <property type="entry name" value="Cas12f1-like_TNB"/>
    <property type="match status" value="1"/>
</dbReference>
<evidence type="ECO:0000259" key="3">
    <source>
        <dbReference type="Pfam" id="PF07282"/>
    </source>
</evidence>
<feature type="domain" description="Cas12f1-like TNB" evidence="3">
    <location>
        <begin position="31"/>
        <end position="97"/>
    </location>
</feature>
<comment type="caution">
    <text evidence="4">The sequence shown here is derived from an EMBL/GenBank/DDBJ whole genome shotgun (WGS) entry which is preliminary data.</text>
</comment>
<dbReference type="Proteomes" id="UP001174909">
    <property type="component" value="Unassembled WGS sequence"/>
</dbReference>
<dbReference type="InterPro" id="IPR010095">
    <property type="entry name" value="Cas12f1-like_TNB"/>
</dbReference>
<evidence type="ECO:0000256" key="1">
    <source>
        <dbReference type="ARBA" id="ARBA00023125"/>
    </source>
</evidence>
<name>A0AA35S511_GEOBA</name>
<keyword evidence="5" id="KW-1185">Reference proteome</keyword>
<dbReference type="AlphaFoldDB" id="A0AA35S511"/>
<dbReference type="GO" id="GO:0003677">
    <property type="term" value="F:DNA binding"/>
    <property type="evidence" value="ECO:0007669"/>
    <property type="project" value="UniProtKB-KW"/>
</dbReference>
<gene>
    <name evidence="4" type="ORF">GBAR_LOCUS13507</name>
</gene>
<proteinExistence type="predicted"/>
<protein>
    <submittedName>
        <fullName evidence="4">Transposase InsQ for insertion sequence element IS609</fullName>
    </submittedName>
</protein>
<evidence type="ECO:0000256" key="2">
    <source>
        <dbReference type="SAM" id="MobiDB-lite"/>
    </source>
</evidence>
<organism evidence="4 5">
    <name type="scientific">Geodia barretti</name>
    <name type="common">Barrett's horny sponge</name>
    <dbReference type="NCBI Taxonomy" id="519541"/>
    <lineage>
        <taxon>Eukaryota</taxon>
        <taxon>Metazoa</taxon>
        <taxon>Porifera</taxon>
        <taxon>Demospongiae</taxon>
        <taxon>Heteroscleromorpha</taxon>
        <taxon>Tetractinellida</taxon>
        <taxon>Astrophorina</taxon>
        <taxon>Geodiidae</taxon>
        <taxon>Geodia</taxon>
    </lineage>
</organism>
<reference evidence="4" key="1">
    <citation type="submission" date="2023-03" db="EMBL/GenBank/DDBJ databases">
        <authorList>
            <person name="Steffen K."/>
            <person name="Cardenas P."/>
        </authorList>
    </citation>
    <scope>NUCLEOTIDE SEQUENCE</scope>
</reference>
<sequence>MVTSAKGTMENPGSNVRQKAGLNRSILFQGWYGIRTKLEYKCLWYGRTFIAVRAMNTSRLCGQCGSIHSRNRKSQALFKCKDCGFEANADVNAAENIRRQGLALLARAENGSKEPPGRAAGIPSGKQTQKAGLEDYASST</sequence>
<evidence type="ECO:0000313" key="5">
    <source>
        <dbReference type="Proteomes" id="UP001174909"/>
    </source>
</evidence>